<dbReference type="PANTHER" id="PTHR14740:SF3">
    <property type="entry name" value="CASPASE ACTIVITY AND APOPTOSIS INHIBITOR 1"/>
    <property type="match status" value="1"/>
</dbReference>
<sequence length="306" mass="33979">WNVNVSLGTWRPTVVCFLLSVSQRPTGCVSHSPPMKARGASRALSGHSDSSSFHPTVTSVERELRSIQKHSSRKLRPKKSSHRSHSRSRSGSSSSTSSRKRELRALRDSIKALRANPHLRDLSEPIHPLEDFISSPKKLLSEAWCAVGLDELLNLVPLSLLDSCRRRERKHPPRSSCLPSNWPPFPASECSRGQYVRGLSDLWCRCLEELERIPQTELAPLMSGDKDPFSIVVASDPMALVDQSVQVTFTNTEAPRPSSVEGPCLHPADSTTNVIEPAAQDAVQKEILELEMRARAIRAMLNKSKN</sequence>
<dbReference type="PANTHER" id="PTHR14740">
    <property type="entry name" value="CASPASE ACTIVITY AND APOPTOSIS INHIBITOR 1"/>
    <property type="match status" value="1"/>
</dbReference>
<feature type="compositionally biased region" description="Polar residues" evidence="1">
    <location>
        <begin position="47"/>
        <end position="59"/>
    </location>
</feature>
<accession>A0A0X3PH25</accession>
<name>A0A0X3PH25_SCHSO</name>
<evidence type="ECO:0000313" key="2">
    <source>
        <dbReference type="EMBL" id="JAP47452.1"/>
    </source>
</evidence>
<feature type="compositionally biased region" description="Basic residues" evidence="1">
    <location>
        <begin position="67"/>
        <end position="88"/>
    </location>
</feature>
<evidence type="ECO:0000256" key="1">
    <source>
        <dbReference type="SAM" id="MobiDB-lite"/>
    </source>
</evidence>
<feature type="region of interest" description="Disordered" evidence="1">
    <location>
        <begin position="25"/>
        <end position="103"/>
    </location>
</feature>
<dbReference type="InterPro" id="IPR038991">
    <property type="entry name" value="CAAP1"/>
</dbReference>
<reference evidence="2" key="1">
    <citation type="submission" date="2016-01" db="EMBL/GenBank/DDBJ databases">
        <title>Reference transcriptome for the parasite Schistocephalus solidus: insights into the molecular evolution of parasitism.</title>
        <authorList>
            <person name="Hebert F.O."/>
            <person name="Grambauer S."/>
            <person name="Barber I."/>
            <person name="Landry C.R."/>
            <person name="Aubin-Horth N."/>
        </authorList>
    </citation>
    <scope>NUCLEOTIDE SEQUENCE</scope>
</reference>
<gene>
    <name evidence="2" type="ORF">TR157960</name>
</gene>
<dbReference type="GO" id="GO:0042981">
    <property type="term" value="P:regulation of apoptotic process"/>
    <property type="evidence" value="ECO:0007669"/>
    <property type="project" value="InterPro"/>
</dbReference>
<dbReference type="AlphaFoldDB" id="A0A0X3PH25"/>
<protein>
    <submittedName>
        <fullName evidence="2">Uncharacterized protein</fullName>
    </submittedName>
</protein>
<organism evidence="2">
    <name type="scientific">Schistocephalus solidus</name>
    <name type="common">Tapeworm</name>
    <dbReference type="NCBI Taxonomy" id="70667"/>
    <lineage>
        <taxon>Eukaryota</taxon>
        <taxon>Metazoa</taxon>
        <taxon>Spiralia</taxon>
        <taxon>Lophotrochozoa</taxon>
        <taxon>Platyhelminthes</taxon>
        <taxon>Cestoda</taxon>
        <taxon>Eucestoda</taxon>
        <taxon>Diphyllobothriidea</taxon>
        <taxon>Diphyllobothriidae</taxon>
        <taxon>Schistocephalus</taxon>
    </lineage>
</organism>
<proteinExistence type="predicted"/>
<dbReference type="EMBL" id="GEEE01015773">
    <property type="protein sequence ID" value="JAP47452.1"/>
    <property type="molecule type" value="Transcribed_RNA"/>
</dbReference>
<feature type="non-terminal residue" evidence="2">
    <location>
        <position position="1"/>
    </location>
</feature>